<dbReference type="Ensembl" id="ENSCAFT00845007491.1">
    <property type="protein sequence ID" value="ENSCAFP00845005921.1"/>
    <property type="gene ID" value="ENSCAFG00845004180.1"/>
</dbReference>
<reference evidence="1" key="3">
    <citation type="submission" date="2025-09" db="UniProtKB">
        <authorList>
            <consortium name="Ensembl"/>
        </authorList>
    </citation>
    <scope>IDENTIFICATION</scope>
    <source>
        <strain evidence="1">Boxer</strain>
    </source>
</reference>
<accession>A0A8I3MK85</accession>
<protein>
    <submittedName>
        <fullName evidence="1">Uncharacterized protein</fullName>
    </submittedName>
</protein>
<sequence>MDMLTEDPITTCLSPSVYDMICQLKFEVRENCDTNSIVTQRDEVCWKTITDSGIYIGSGQGLHYRESLRLLGPVCKAGPLTFVISDQGWKAFAELFLEIFDALESLQSPAISLSLMKLTAYLSQNHVFQGCPFLLLRDLFASKQLARVFGQSVVEKSSLDLYVDSTYITSYGMGLHPIKKSLRTTVQ</sequence>
<keyword evidence="2" id="KW-1185">Reference proteome</keyword>
<dbReference type="InterPro" id="IPR039635">
    <property type="entry name" value="ERMARD"/>
</dbReference>
<reference evidence="1" key="1">
    <citation type="submission" date="2020-03" db="EMBL/GenBank/DDBJ databases">
        <title>Long-read based genome assembly of a Labrador retriever dog.</title>
        <authorList>
            <person name="Eory L."/>
            <person name="Zhang W."/>
            <person name="Schoenebeck J."/>
        </authorList>
    </citation>
    <scope>NUCLEOTIDE SEQUENCE [LARGE SCALE GENOMIC DNA]</scope>
    <source>
        <strain evidence="1">Labrador retriever</strain>
    </source>
</reference>
<evidence type="ECO:0000313" key="2">
    <source>
        <dbReference type="Proteomes" id="UP000805418"/>
    </source>
</evidence>
<dbReference type="AlphaFoldDB" id="A0A8I3MK85"/>
<dbReference type="GeneTree" id="ENSGT00390000001024"/>
<dbReference type="Proteomes" id="UP000805418">
    <property type="component" value="Chromosome 6"/>
</dbReference>
<reference evidence="1" key="2">
    <citation type="submission" date="2025-08" db="UniProtKB">
        <authorList>
            <consortium name="Ensembl"/>
        </authorList>
    </citation>
    <scope>IDENTIFICATION</scope>
    <source>
        <strain evidence="1">Boxer</strain>
    </source>
</reference>
<name>A0A8I3MK85_CANLF</name>
<proteinExistence type="predicted"/>
<evidence type="ECO:0000313" key="1">
    <source>
        <dbReference type="Ensembl" id="ENSCAFP00845005921.1"/>
    </source>
</evidence>
<dbReference type="OrthoDB" id="49386at2759"/>
<dbReference type="PANTHER" id="PTHR31701:SF2">
    <property type="entry name" value="ENDOPLASMIC RETICULUM MEMBRANE-ASSOCIATED RNA DEGRADATION PROTEIN"/>
    <property type="match status" value="1"/>
</dbReference>
<dbReference type="PANTHER" id="PTHR31701">
    <property type="entry name" value="ENDOPLASMIC RETICULUM MEMBRANE-ASSOCIATED RNA DEGRADATION PROTEIN"/>
    <property type="match status" value="1"/>
</dbReference>
<organism evidence="1 2">
    <name type="scientific">Canis lupus familiaris</name>
    <name type="common">Dog</name>
    <name type="synonym">Canis familiaris</name>
    <dbReference type="NCBI Taxonomy" id="9615"/>
    <lineage>
        <taxon>Eukaryota</taxon>
        <taxon>Metazoa</taxon>
        <taxon>Chordata</taxon>
        <taxon>Craniata</taxon>
        <taxon>Vertebrata</taxon>
        <taxon>Euteleostomi</taxon>
        <taxon>Mammalia</taxon>
        <taxon>Eutheria</taxon>
        <taxon>Laurasiatheria</taxon>
        <taxon>Carnivora</taxon>
        <taxon>Caniformia</taxon>
        <taxon>Canidae</taxon>
        <taxon>Canis</taxon>
    </lineage>
</organism>